<dbReference type="HOGENOM" id="CLU_1315735_0_0_1"/>
<name>T0MG99_9MICR</name>
<keyword evidence="2" id="KW-1185">Reference proteome</keyword>
<proteinExistence type="predicted"/>
<dbReference type="VEuPathDB" id="MicrosporidiaDB:NAPIS_ORF00285"/>
<reference evidence="1 2" key="1">
    <citation type="journal article" date="2013" name="BMC Genomics">
        <title>Genome sequencing and comparative genomics of honey bee microsporidia, Nosema apis reveal novel insights into host-parasite interactions.</title>
        <authorList>
            <person name="Chen Yp."/>
            <person name="Pettis J.S."/>
            <person name="Zhao Y."/>
            <person name="Liu X."/>
            <person name="Tallon L.J."/>
            <person name="Sadzewicz L.D."/>
            <person name="Li R."/>
            <person name="Zheng H."/>
            <person name="Huang S."/>
            <person name="Zhang X."/>
            <person name="Hamilton M.C."/>
            <person name="Pernal S.F."/>
            <person name="Melathopoulos A.P."/>
            <person name="Yan X."/>
            <person name="Evans J.D."/>
        </authorList>
    </citation>
    <scope>NUCLEOTIDE SEQUENCE [LARGE SCALE GENOMIC DNA]</scope>
    <source>
        <strain evidence="1 2">BRL 01</strain>
    </source>
</reference>
<organism evidence="1 2">
    <name type="scientific">Vairimorpha apis BRL 01</name>
    <dbReference type="NCBI Taxonomy" id="1037528"/>
    <lineage>
        <taxon>Eukaryota</taxon>
        <taxon>Fungi</taxon>
        <taxon>Fungi incertae sedis</taxon>
        <taxon>Microsporidia</taxon>
        <taxon>Nosematidae</taxon>
        <taxon>Vairimorpha</taxon>
    </lineage>
</organism>
<evidence type="ECO:0000313" key="2">
    <source>
        <dbReference type="Proteomes" id="UP000053780"/>
    </source>
</evidence>
<sequence>MTWDGVVTTYHKRYIKELGIQPSLEAYIQSVVLKKTLESISLERRRGHDQSGKLIKSNFKYVEGITMDPINNNRGDILNPEDLTDSNTGEVKNSHIISSVPEHEAILKNNNHLRNQNKSNIIENCKSEKNSSLLCKHNSCDSIIPRNNFKIKKGRSWKNYLFEDGYSFQDDVIEMYNKYKCNIFYNSAKNIKNIDDLCANEKLNTESKT</sequence>
<dbReference type="AlphaFoldDB" id="T0MG99"/>
<accession>T0MG99</accession>
<dbReference type="Proteomes" id="UP000053780">
    <property type="component" value="Unassembled WGS sequence"/>
</dbReference>
<dbReference type="EMBL" id="KE646981">
    <property type="protein sequence ID" value="EQB62136.1"/>
    <property type="molecule type" value="Genomic_DNA"/>
</dbReference>
<protein>
    <submittedName>
        <fullName evidence="1">Uncharacterized protein</fullName>
    </submittedName>
</protein>
<evidence type="ECO:0000313" key="1">
    <source>
        <dbReference type="EMBL" id="EQB62136.1"/>
    </source>
</evidence>
<gene>
    <name evidence="1" type="ORF">NAPIS_ORF00285</name>
</gene>